<dbReference type="RefSeq" id="WP_130474550.1">
    <property type="nucleotide sequence ID" value="NZ_SFCC01000003.1"/>
</dbReference>
<keyword evidence="2" id="KW-1133">Transmembrane helix</keyword>
<feature type="compositionally biased region" description="Low complexity" evidence="1">
    <location>
        <begin position="347"/>
        <end position="356"/>
    </location>
</feature>
<comment type="caution">
    <text evidence="3">The sequence shown here is derived from an EMBL/GenBank/DDBJ whole genome shotgun (WGS) entry which is preliminary data.</text>
</comment>
<gene>
    <name evidence="3" type="ORF">EWH70_07640</name>
</gene>
<dbReference type="Pfam" id="PF22564">
    <property type="entry name" value="HAAS"/>
    <property type="match status" value="1"/>
</dbReference>
<feature type="region of interest" description="Disordered" evidence="1">
    <location>
        <begin position="378"/>
        <end position="412"/>
    </location>
</feature>
<protein>
    <recommendedName>
        <fullName evidence="5">Proline-rich protein</fullName>
    </recommendedName>
</protein>
<evidence type="ECO:0008006" key="5">
    <source>
        <dbReference type="Google" id="ProtNLM"/>
    </source>
</evidence>
<evidence type="ECO:0000256" key="1">
    <source>
        <dbReference type="SAM" id="MobiDB-lite"/>
    </source>
</evidence>
<feature type="transmembrane region" description="Helical" evidence="2">
    <location>
        <begin position="206"/>
        <end position="223"/>
    </location>
</feature>
<feature type="transmembrane region" description="Helical" evidence="2">
    <location>
        <begin position="232"/>
        <end position="255"/>
    </location>
</feature>
<feature type="compositionally biased region" description="Basic and acidic residues" evidence="1">
    <location>
        <begin position="327"/>
        <end position="344"/>
    </location>
</feature>
<name>A0A4Q7JAE0_9PSEU</name>
<reference evidence="3 4" key="1">
    <citation type="submission" date="2019-02" db="EMBL/GenBank/DDBJ databases">
        <title>Draft genome sequence of Amycolatopsis sp. 8-3EHSu isolated from roots of Suaeda maritima.</title>
        <authorList>
            <person name="Duangmal K."/>
            <person name="Chantavorakit T."/>
        </authorList>
    </citation>
    <scope>NUCLEOTIDE SEQUENCE [LARGE SCALE GENOMIC DNA]</scope>
    <source>
        <strain evidence="3 4">8-3EHSu</strain>
    </source>
</reference>
<dbReference type="EMBL" id="SFCC01000003">
    <property type="protein sequence ID" value="RZQ64751.1"/>
    <property type="molecule type" value="Genomic_DNA"/>
</dbReference>
<keyword evidence="2" id="KW-0472">Membrane</keyword>
<evidence type="ECO:0000256" key="2">
    <source>
        <dbReference type="SAM" id="Phobius"/>
    </source>
</evidence>
<feature type="transmembrane region" description="Helical" evidence="2">
    <location>
        <begin position="122"/>
        <end position="143"/>
    </location>
</feature>
<keyword evidence="4" id="KW-1185">Reference proteome</keyword>
<accession>A0A4Q7JAE0</accession>
<proteinExistence type="predicted"/>
<keyword evidence="2" id="KW-0812">Transmembrane</keyword>
<dbReference type="AlphaFoldDB" id="A0A4Q7JAE0"/>
<organism evidence="3 4">
    <name type="scientific">Amycolatopsis suaedae</name>
    <dbReference type="NCBI Taxonomy" id="2510978"/>
    <lineage>
        <taxon>Bacteria</taxon>
        <taxon>Bacillati</taxon>
        <taxon>Actinomycetota</taxon>
        <taxon>Actinomycetes</taxon>
        <taxon>Pseudonocardiales</taxon>
        <taxon>Pseudonocardiaceae</taxon>
        <taxon>Amycolatopsis</taxon>
    </lineage>
</organism>
<feature type="transmembrane region" description="Helical" evidence="2">
    <location>
        <begin position="97"/>
        <end position="116"/>
    </location>
</feature>
<dbReference type="OrthoDB" id="5185521at2"/>
<evidence type="ECO:0000313" key="3">
    <source>
        <dbReference type="EMBL" id="RZQ64751.1"/>
    </source>
</evidence>
<dbReference type="Proteomes" id="UP000292003">
    <property type="component" value="Unassembled WGS sequence"/>
</dbReference>
<sequence length="412" mass="44192">MTTQTPAAVRVYLARVRTALADLPDAEVDEILEDVRPQLNEIGAELGDAARVETLTERLGSPESYAAELRAAGGYPPLEPPEMPAGQAKPSPVAARFAVWSMIAALVVLVLLGFGVALEPAFAVLAVLLLVVPVLVAGGLYAAKHDERIRDLPEVRWLHGKLTGASAGTRRVLDYLLSLRPAWWLLCAAVLLVVGLMLFVRRSEGLAALVLLALAGAAVVWLGPKSAGERKWLWLSLPVSAFVFGSTFGLVAHAIDAVKDRMGYSGGYSSYPGQAYNNGQQDLLYNGNYLDNVYAFDAQGKPITDFYLYTEDGKPILMPRYGCEPGTESRRKLGEDNRFPRPRIETGAYDDNGNYNGYNAYRPDCREITGVPFTAAIPAPPVVSVPAPPPPPPPPSAPSAPSSPPPPPTPTK</sequence>
<evidence type="ECO:0000313" key="4">
    <source>
        <dbReference type="Proteomes" id="UP000292003"/>
    </source>
</evidence>
<feature type="region of interest" description="Disordered" evidence="1">
    <location>
        <begin position="326"/>
        <end position="356"/>
    </location>
</feature>
<feature type="transmembrane region" description="Helical" evidence="2">
    <location>
        <begin position="181"/>
        <end position="200"/>
    </location>
</feature>